<gene>
    <name evidence="3" type="ORF">N7G274_002351</name>
</gene>
<feature type="compositionally biased region" description="Polar residues" evidence="1">
    <location>
        <begin position="738"/>
        <end position="753"/>
    </location>
</feature>
<evidence type="ECO:0000256" key="1">
    <source>
        <dbReference type="SAM" id="MobiDB-lite"/>
    </source>
</evidence>
<reference evidence="3 4" key="1">
    <citation type="submission" date="2024-09" db="EMBL/GenBank/DDBJ databases">
        <title>Rethinking Asexuality: The Enigmatic Case of Functional Sexual Genes in Lepraria (Stereocaulaceae).</title>
        <authorList>
            <person name="Doellman M."/>
            <person name="Sun Y."/>
            <person name="Barcenas-Pena A."/>
            <person name="Lumbsch H.T."/>
            <person name="Grewe F."/>
        </authorList>
    </citation>
    <scope>NUCLEOTIDE SEQUENCE [LARGE SCALE GENOMIC DNA]</scope>
    <source>
        <strain evidence="3 4">Mercado 3170</strain>
    </source>
</reference>
<accession>A0ABR4AHL2</accession>
<dbReference type="Gene3D" id="2.60.200.20">
    <property type="match status" value="1"/>
</dbReference>
<feature type="region of interest" description="Disordered" evidence="1">
    <location>
        <begin position="696"/>
        <end position="822"/>
    </location>
</feature>
<feature type="compositionally biased region" description="Basic and acidic residues" evidence="1">
    <location>
        <begin position="406"/>
        <end position="416"/>
    </location>
</feature>
<dbReference type="PANTHER" id="PTHR23308">
    <property type="entry name" value="NUCLEAR INHIBITOR OF PROTEIN PHOSPHATASE-1"/>
    <property type="match status" value="1"/>
</dbReference>
<dbReference type="Proteomes" id="UP001590950">
    <property type="component" value="Unassembled WGS sequence"/>
</dbReference>
<dbReference type="InterPro" id="IPR000253">
    <property type="entry name" value="FHA_dom"/>
</dbReference>
<sequence length="924" mass="100584">MAGTSGKAVNNMQGRLYHRAHPPRLELSSTAKVATDRAFHSTLHEICPVEATSRNFETLTFWYAVTIKLTPLGRDEEDNHRVIKLNDTKKEADIGRASKNAHKGLLAGPTNAWFDYPILSRTHAKFTFSSQNREVYVKDCGSTHGTFLKRQRLETGVPYTVTDGEVITFGQRVTSGAVTYPAKDFRVQSKWDPSSSTYSGITSRMLPLGFCVPEEEEEDDNEELEHILSLEQSREASVEITQSRSRIYSVLSDDDETDSETEHMLDTAFLMQDDVDNGEGSTVTTPDHGVGVKTCDFPDVGVGASTISSAQGGVRSLNLKGPSLPDLLSKPKTLGSSQQDPIDLEGISAEVQDIPDTESEDDDESEDDGPEILPTYQPQRSLAQSPECFSNDRKPRAASPFFKFTESPEHRPHGQEARATSPQFISYSPELRPAIFQLDSAQSPQDRPHSPEPVPAPTSKQLYSATSPQLCNGPQLVHSQYKAPVADDADTILDTEDQLKHTIYDTQARVSRERGLPGQSYPHLGAVLRDPKEEGTARLNSPDYPVASIAGATDGFDSEDDDGFDQDDDFSDFDPEKDINRDESFPRVRISQLRSTYPSAVPPHINMRSLTMGGAQPTPKVPATSNKFSCPNHGHNISMSEGIDVSQPSHNNPLPSVLRAPSPSDAALAKTNWKGAKSPYDLTVALSYSDLMISEPPSKPYNERPFSNRNRHQSQDQPSQAWEGGASLRTLDPPTPPNATYGTHPPTTETIIRSINCPEPRKVSDRHSSKLNISSIVNAPFEGTSRPHKRRADEMSSDSEFVHRRVPTQPPPPSPYSANAGNTETRLADAQPMDTLPPVEVSAISQGSIAKPAIALTSTAVMAKAESAETPARKKARTSKSSTGGIGKFVSGVCVGLVGALAAFVATIPASVREEALHELSNGA</sequence>
<feature type="region of interest" description="Disordered" evidence="1">
    <location>
        <begin position="631"/>
        <end position="662"/>
    </location>
</feature>
<feature type="compositionally biased region" description="Polar residues" evidence="1">
    <location>
        <begin position="376"/>
        <end position="388"/>
    </location>
</feature>
<evidence type="ECO:0000313" key="4">
    <source>
        <dbReference type="Proteomes" id="UP001590950"/>
    </source>
</evidence>
<dbReference type="InterPro" id="IPR050923">
    <property type="entry name" value="Cell_Proc_Reg/RNA_Proc"/>
</dbReference>
<feature type="region of interest" description="Disordered" evidence="1">
    <location>
        <begin position="328"/>
        <end position="474"/>
    </location>
</feature>
<dbReference type="PROSITE" id="PS50006">
    <property type="entry name" value="FHA_DOMAIN"/>
    <property type="match status" value="1"/>
</dbReference>
<protein>
    <recommendedName>
        <fullName evidence="2">FHA domain-containing protein</fullName>
    </recommendedName>
</protein>
<dbReference type="Pfam" id="PF00498">
    <property type="entry name" value="FHA"/>
    <property type="match status" value="1"/>
</dbReference>
<feature type="compositionally biased region" description="Acidic residues" evidence="1">
    <location>
        <begin position="353"/>
        <end position="370"/>
    </location>
</feature>
<dbReference type="InterPro" id="IPR008984">
    <property type="entry name" value="SMAD_FHA_dom_sf"/>
</dbReference>
<feature type="domain" description="FHA" evidence="2">
    <location>
        <begin position="92"/>
        <end position="153"/>
    </location>
</feature>
<feature type="region of interest" description="Disordered" evidence="1">
    <location>
        <begin position="532"/>
        <end position="581"/>
    </location>
</feature>
<proteinExistence type="predicted"/>
<dbReference type="SMART" id="SM00240">
    <property type="entry name" value="FHA"/>
    <property type="match status" value="1"/>
</dbReference>
<dbReference type="SUPFAM" id="SSF49879">
    <property type="entry name" value="SMAD/FHA domain"/>
    <property type="match status" value="1"/>
</dbReference>
<feature type="compositionally biased region" description="Polar residues" evidence="1">
    <location>
        <begin position="458"/>
        <end position="472"/>
    </location>
</feature>
<evidence type="ECO:0000313" key="3">
    <source>
        <dbReference type="EMBL" id="KAL2045268.1"/>
    </source>
</evidence>
<feature type="region of interest" description="Disordered" evidence="1">
    <location>
        <begin position="1"/>
        <end position="21"/>
    </location>
</feature>
<feature type="compositionally biased region" description="Acidic residues" evidence="1">
    <location>
        <begin position="556"/>
        <end position="573"/>
    </location>
</feature>
<keyword evidence="4" id="KW-1185">Reference proteome</keyword>
<evidence type="ECO:0000259" key="2">
    <source>
        <dbReference type="PROSITE" id="PS50006"/>
    </source>
</evidence>
<feature type="compositionally biased region" description="Basic and acidic residues" evidence="1">
    <location>
        <begin position="759"/>
        <end position="768"/>
    </location>
</feature>
<dbReference type="EMBL" id="JBEFKJ010000007">
    <property type="protein sequence ID" value="KAL2045268.1"/>
    <property type="molecule type" value="Genomic_DNA"/>
</dbReference>
<name>A0ABR4AHL2_9LECA</name>
<dbReference type="CDD" id="cd00060">
    <property type="entry name" value="FHA"/>
    <property type="match status" value="1"/>
</dbReference>
<comment type="caution">
    <text evidence="3">The sequence shown here is derived from an EMBL/GenBank/DDBJ whole genome shotgun (WGS) entry which is preliminary data.</text>
</comment>
<organism evidence="3 4">
    <name type="scientific">Stereocaulon virgatum</name>
    <dbReference type="NCBI Taxonomy" id="373712"/>
    <lineage>
        <taxon>Eukaryota</taxon>
        <taxon>Fungi</taxon>
        <taxon>Dikarya</taxon>
        <taxon>Ascomycota</taxon>
        <taxon>Pezizomycotina</taxon>
        <taxon>Lecanoromycetes</taxon>
        <taxon>OSLEUM clade</taxon>
        <taxon>Lecanoromycetidae</taxon>
        <taxon>Lecanorales</taxon>
        <taxon>Lecanorineae</taxon>
        <taxon>Stereocaulaceae</taxon>
        <taxon>Stereocaulon</taxon>
    </lineage>
</organism>